<dbReference type="AlphaFoldDB" id="A0A2N5UWC6"/>
<sequence>MPSYRLLVSSSLPIAAASQKPTDLVPLSTAAPYQLPSVQLDSEAILSLASFGMLALSPEGDNPLRTSLEFSEEESFSDESTYTQRTSFPDCATLFNENNNDEQRPTSAVLPKESPESKGVPPALRRGSAKPQAIPPPQPFAFLNEPYKKPASKPGKKNSIKARTSQIFQRPSKALNKTDSFNSDQGSSSSEHGATEPKRASHKTDNQSGSNHLEVTASSVKDIAGSYSPECQSHTMSSVFEDDSDDEYASYLKKVLPAWITNTNSNNNKKPKPSSTPAPKLVKQKSRLFKANRASLSTTTS</sequence>
<name>A0A2N5UWC6_9BASI</name>
<accession>A0A2N5UWC6</accession>
<reference evidence="2 3" key="1">
    <citation type="submission" date="2017-11" db="EMBL/GenBank/DDBJ databases">
        <title>De novo assembly and phasing of dikaryotic genomes from two isolates of Puccinia coronata f. sp. avenae, the causal agent of oat crown rust.</title>
        <authorList>
            <person name="Miller M.E."/>
            <person name="Zhang Y."/>
            <person name="Omidvar V."/>
            <person name="Sperschneider J."/>
            <person name="Schwessinger B."/>
            <person name="Raley C."/>
            <person name="Palmer J.M."/>
            <person name="Garnica D."/>
            <person name="Upadhyaya N."/>
            <person name="Rathjen J."/>
            <person name="Taylor J.M."/>
            <person name="Park R.F."/>
            <person name="Dodds P.N."/>
            <person name="Hirsch C.D."/>
            <person name="Kianian S.F."/>
            <person name="Figueroa M."/>
        </authorList>
    </citation>
    <scope>NUCLEOTIDE SEQUENCE [LARGE SCALE GENOMIC DNA]</scope>
    <source>
        <strain evidence="2">12SD80</strain>
    </source>
</reference>
<feature type="compositionally biased region" description="Basic and acidic residues" evidence="1">
    <location>
        <begin position="193"/>
        <end position="205"/>
    </location>
</feature>
<feature type="compositionally biased region" description="Basic residues" evidence="1">
    <location>
        <begin position="150"/>
        <end position="160"/>
    </location>
</feature>
<protein>
    <submittedName>
        <fullName evidence="2">Uncharacterized protein</fullName>
    </submittedName>
</protein>
<evidence type="ECO:0000313" key="2">
    <source>
        <dbReference type="EMBL" id="PLW42060.1"/>
    </source>
</evidence>
<feature type="compositionally biased region" description="Polar residues" evidence="1">
    <location>
        <begin position="206"/>
        <end position="219"/>
    </location>
</feature>
<organism evidence="2 3">
    <name type="scientific">Puccinia coronata f. sp. avenae</name>
    <dbReference type="NCBI Taxonomy" id="200324"/>
    <lineage>
        <taxon>Eukaryota</taxon>
        <taxon>Fungi</taxon>
        <taxon>Dikarya</taxon>
        <taxon>Basidiomycota</taxon>
        <taxon>Pucciniomycotina</taxon>
        <taxon>Pucciniomycetes</taxon>
        <taxon>Pucciniales</taxon>
        <taxon>Pucciniaceae</taxon>
        <taxon>Puccinia</taxon>
    </lineage>
</organism>
<feature type="region of interest" description="Disordered" evidence="1">
    <location>
        <begin position="261"/>
        <end position="301"/>
    </location>
</feature>
<feature type="compositionally biased region" description="Low complexity" evidence="1">
    <location>
        <begin position="180"/>
        <end position="190"/>
    </location>
</feature>
<feature type="region of interest" description="Disordered" evidence="1">
    <location>
        <begin position="69"/>
        <end position="232"/>
    </location>
</feature>
<dbReference type="EMBL" id="PGCI01000082">
    <property type="protein sequence ID" value="PLW42060.1"/>
    <property type="molecule type" value="Genomic_DNA"/>
</dbReference>
<gene>
    <name evidence="2" type="ORF">PCASD_11940</name>
</gene>
<dbReference type="Proteomes" id="UP000235392">
    <property type="component" value="Unassembled WGS sequence"/>
</dbReference>
<feature type="compositionally biased region" description="Low complexity" evidence="1">
    <location>
        <begin position="261"/>
        <end position="277"/>
    </location>
</feature>
<proteinExistence type="predicted"/>
<feature type="compositionally biased region" description="Polar residues" evidence="1">
    <location>
        <begin position="161"/>
        <end position="179"/>
    </location>
</feature>
<comment type="caution">
    <text evidence="2">The sequence shown here is derived from an EMBL/GenBank/DDBJ whole genome shotgun (WGS) entry which is preliminary data.</text>
</comment>
<evidence type="ECO:0000256" key="1">
    <source>
        <dbReference type="SAM" id="MobiDB-lite"/>
    </source>
</evidence>
<evidence type="ECO:0000313" key="3">
    <source>
        <dbReference type="Proteomes" id="UP000235392"/>
    </source>
</evidence>